<proteinExistence type="predicted"/>
<dbReference type="Proteomes" id="UP000324222">
    <property type="component" value="Unassembled WGS sequence"/>
</dbReference>
<dbReference type="EMBL" id="VSRR010040431">
    <property type="protein sequence ID" value="MPC75124.1"/>
    <property type="molecule type" value="Genomic_DNA"/>
</dbReference>
<organism evidence="2 3">
    <name type="scientific">Portunus trituberculatus</name>
    <name type="common">Swimming crab</name>
    <name type="synonym">Neptunus trituberculatus</name>
    <dbReference type="NCBI Taxonomy" id="210409"/>
    <lineage>
        <taxon>Eukaryota</taxon>
        <taxon>Metazoa</taxon>
        <taxon>Ecdysozoa</taxon>
        <taxon>Arthropoda</taxon>
        <taxon>Crustacea</taxon>
        <taxon>Multicrustacea</taxon>
        <taxon>Malacostraca</taxon>
        <taxon>Eumalacostraca</taxon>
        <taxon>Eucarida</taxon>
        <taxon>Decapoda</taxon>
        <taxon>Pleocyemata</taxon>
        <taxon>Brachyura</taxon>
        <taxon>Eubrachyura</taxon>
        <taxon>Portunoidea</taxon>
        <taxon>Portunidae</taxon>
        <taxon>Portuninae</taxon>
        <taxon>Portunus</taxon>
    </lineage>
</organism>
<evidence type="ECO:0000313" key="3">
    <source>
        <dbReference type="Proteomes" id="UP000324222"/>
    </source>
</evidence>
<evidence type="ECO:0000313" key="2">
    <source>
        <dbReference type="EMBL" id="MPC75124.1"/>
    </source>
</evidence>
<feature type="region of interest" description="Disordered" evidence="1">
    <location>
        <begin position="68"/>
        <end position="92"/>
    </location>
</feature>
<sequence>MRCAAALVYVSVTFVPEAGEECDIQAMKGRLPPLPGTTYRPGTRRDDRLAGGLCCRRLPLHVLSSFPPEKERASRLSKGHVLAAATPHSPPR</sequence>
<reference evidence="2 3" key="1">
    <citation type="submission" date="2019-05" db="EMBL/GenBank/DDBJ databases">
        <title>Another draft genome of Portunus trituberculatus and its Hox gene families provides insights of decapod evolution.</title>
        <authorList>
            <person name="Jeong J.-H."/>
            <person name="Song I."/>
            <person name="Kim S."/>
            <person name="Choi T."/>
            <person name="Kim D."/>
            <person name="Ryu S."/>
            <person name="Kim W."/>
        </authorList>
    </citation>
    <scope>NUCLEOTIDE SEQUENCE [LARGE SCALE GENOMIC DNA]</scope>
    <source>
        <tissue evidence="2">Muscle</tissue>
    </source>
</reference>
<evidence type="ECO:0000256" key="1">
    <source>
        <dbReference type="SAM" id="MobiDB-lite"/>
    </source>
</evidence>
<comment type="caution">
    <text evidence="2">The sequence shown here is derived from an EMBL/GenBank/DDBJ whole genome shotgun (WGS) entry which is preliminary data.</text>
</comment>
<name>A0A5B7I303_PORTR</name>
<accession>A0A5B7I303</accession>
<dbReference type="AlphaFoldDB" id="A0A5B7I303"/>
<keyword evidence="3" id="KW-1185">Reference proteome</keyword>
<protein>
    <submittedName>
        <fullName evidence="2">Uncharacterized protein</fullName>
    </submittedName>
</protein>
<gene>
    <name evidence="2" type="ORF">E2C01_069509</name>
</gene>